<feature type="transmembrane region" description="Helical" evidence="2">
    <location>
        <begin position="1018"/>
        <end position="1036"/>
    </location>
</feature>
<dbReference type="PANTHER" id="PTHR43000">
    <property type="entry name" value="DTDP-D-GLUCOSE 4,6-DEHYDRATASE-RELATED"/>
    <property type="match status" value="1"/>
</dbReference>
<keyword evidence="6" id="KW-1185">Reference proteome</keyword>
<feature type="transmembrane region" description="Helical" evidence="2">
    <location>
        <begin position="922"/>
        <end position="949"/>
    </location>
</feature>
<gene>
    <name evidence="5" type="ORF">FMOSSE_LOCUS976</name>
</gene>
<protein>
    <submittedName>
        <fullName evidence="5">12264_t:CDS:1</fullName>
    </submittedName>
</protein>
<comment type="similarity">
    <text evidence="1">Belongs to the NAD(P)-dependent epimerase/dehydratase family.</text>
</comment>
<dbReference type="InterPro" id="IPR029044">
    <property type="entry name" value="Nucleotide-diphossugar_trans"/>
</dbReference>
<reference evidence="5" key="1">
    <citation type="submission" date="2021-06" db="EMBL/GenBank/DDBJ databases">
        <authorList>
            <person name="Kallberg Y."/>
            <person name="Tangrot J."/>
            <person name="Rosling A."/>
        </authorList>
    </citation>
    <scope>NUCLEOTIDE SEQUENCE</scope>
    <source>
        <strain evidence="5">87-6 pot B 2015</strain>
    </source>
</reference>
<evidence type="ECO:0000259" key="4">
    <source>
        <dbReference type="Pfam" id="PF01370"/>
    </source>
</evidence>
<dbReference type="CDD" id="cd00761">
    <property type="entry name" value="Glyco_tranf_GTA_type"/>
    <property type="match status" value="1"/>
</dbReference>
<dbReference type="Pfam" id="PF01370">
    <property type="entry name" value="Epimerase"/>
    <property type="match status" value="1"/>
</dbReference>
<dbReference type="InterPro" id="IPR001173">
    <property type="entry name" value="Glyco_trans_2-like"/>
</dbReference>
<sequence>MTIRRNVILITGGNGFIGSHVAKYLHDKGNYIRVVDLHDDPTFRLFKDTAEFCSEFIEGDIRSLITCRKLFIKNDVKWVFHFAANMGGMGIIHSKNNFVIYQENHLMSLNILKVSMESDIEKFFYASTACVYSNKKQSDINYEIKLKESDTWNCISKDSKAQELYGAEKLNTEILISSLVDPMENKKFPQFKIARFHNIYGEGGAWYGGREKAPAALLRKAIFSSIYARGNEIEIWGNGKQRRSFLYIDDCVEAVIKLMESDLEITLNIGSEESISIEELAYVAFETIGVACDTVRLRLDTEKPVGVNSRNSDNTLIRKYLNWSPRHSIREGMKKTSLWIRQEIEKMKLQYENDPIGWNDLIKSSLKSQVNVLTFQDETITFGVLVPITSRGLINPVDCLENLSNFAKSLHKTSQRDVTERICKTIYHIKIYIGIDKNDCLFHPIQNNPAEGILREHGFTDIHTKSFDFPPGSICAIWRELARQAYHDKCDYFVLFGDDVIIETDGWMSKFHKAYREISTQKKVPCGFGCVTFDDTSFPGFPTFPVMGRVHLDIFNGNIFPREKFQNQDGDPYLFQTYRRWGCSVMLHDVKIQNFVGGSQAPRYERKHYPEWSFDILDKSVDTVEKWLKSNCKVPVPKLLTLDIVIPSYRVELKFLDPIINVERPPTMSTSIVIIIDNPNTPNTTILKKLYEKDPFIRIREHKTNLGASLSRNRGLKESNADYVLLLDDDVIPEKNILFECEKIIKMYPNACGFVGNTKFPPANDNIFVSALVLSCITYFWDIAEKFKDDIPWGVTANLLIKRFKDNVLFDPIFPPTGGGEDIDFCLKKRNFFINNVANGIGFIAAPNVKVTHPWWNDGKRVYKRFFMWAKGDGALVKMYPELSYNDILPNSAELLLGTILIFFITIIISLIVAVFNDTAIINIFVIWTFLSIPLVIVSIMIVDIYLTFINPCGVPTVRGYRFMIAAAESSIIRLISQCGRLEGMIERKEWKCIGRRFDWFVKRCGNKPMNDEINRNLMKFSLWFCLMVLSLSLLVR</sequence>
<dbReference type="SUPFAM" id="SSF53448">
    <property type="entry name" value="Nucleotide-diphospho-sugar transferases"/>
    <property type="match status" value="1"/>
</dbReference>
<dbReference type="EMBL" id="CAJVPP010000105">
    <property type="protein sequence ID" value="CAG8443185.1"/>
    <property type="molecule type" value="Genomic_DNA"/>
</dbReference>
<dbReference type="Gene3D" id="3.40.50.720">
    <property type="entry name" value="NAD(P)-binding Rossmann-like Domain"/>
    <property type="match status" value="1"/>
</dbReference>
<evidence type="ECO:0000259" key="3">
    <source>
        <dbReference type="Pfam" id="PF00535"/>
    </source>
</evidence>
<keyword evidence="2" id="KW-1133">Transmembrane helix</keyword>
<dbReference type="Gene3D" id="3.90.550.10">
    <property type="entry name" value="Spore Coat Polysaccharide Biosynthesis Protein SpsA, Chain A"/>
    <property type="match status" value="1"/>
</dbReference>
<keyword evidence="2" id="KW-0472">Membrane</keyword>
<dbReference type="Proteomes" id="UP000789375">
    <property type="component" value="Unassembled WGS sequence"/>
</dbReference>
<proteinExistence type="inferred from homology"/>
<organism evidence="5 6">
    <name type="scientific">Funneliformis mosseae</name>
    <name type="common">Endomycorrhizal fungus</name>
    <name type="synonym">Glomus mosseae</name>
    <dbReference type="NCBI Taxonomy" id="27381"/>
    <lineage>
        <taxon>Eukaryota</taxon>
        <taxon>Fungi</taxon>
        <taxon>Fungi incertae sedis</taxon>
        <taxon>Mucoromycota</taxon>
        <taxon>Glomeromycotina</taxon>
        <taxon>Glomeromycetes</taxon>
        <taxon>Glomerales</taxon>
        <taxon>Glomeraceae</taxon>
        <taxon>Funneliformis</taxon>
    </lineage>
</organism>
<comment type="caution">
    <text evidence="5">The sequence shown here is derived from an EMBL/GenBank/DDBJ whole genome shotgun (WGS) entry which is preliminary data.</text>
</comment>
<dbReference type="InterPro" id="IPR036291">
    <property type="entry name" value="NAD(P)-bd_dom_sf"/>
</dbReference>
<evidence type="ECO:0000256" key="1">
    <source>
        <dbReference type="ARBA" id="ARBA00007637"/>
    </source>
</evidence>
<accession>A0A9N8YRU5</accession>
<feature type="domain" description="Glycosyltransferase 2-like" evidence="3">
    <location>
        <begin position="644"/>
        <end position="738"/>
    </location>
</feature>
<name>A0A9N8YRU5_FUNMO</name>
<feature type="domain" description="NAD-dependent epimerase/dehydratase" evidence="4">
    <location>
        <begin position="8"/>
        <end position="270"/>
    </location>
</feature>
<dbReference type="Pfam" id="PF00535">
    <property type="entry name" value="Glycos_transf_2"/>
    <property type="match status" value="1"/>
</dbReference>
<keyword evidence="2" id="KW-0812">Transmembrane</keyword>
<feature type="transmembrane region" description="Helical" evidence="2">
    <location>
        <begin position="895"/>
        <end position="916"/>
    </location>
</feature>
<evidence type="ECO:0000313" key="6">
    <source>
        <dbReference type="Proteomes" id="UP000789375"/>
    </source>
</evidence>
<dbReference type="Gene3D" id="3.90.25.10">
    <property type="entry name" value="UDP-galactose 4-epimerase, domain 1"/>
    <property type="match status" value="1"/>
</dbReference>
<dbReference type="InterPro" id="IPR001509">
    <property type="entry name" value="Epimerase_deHydtase"/>
</dbReference>
<dbReference type="AlphaFoldDB" id="A0A9N8YRU5"/>
<dbReference type="SUPFAM" id="SSF51735">
    <property type="entry name" value="NAD(P)-binding Rossmann-fold domains"/>
    <property type="match status" value="1"/>
</dbReference>
<evidence type="ECO:0000256" key="2">
    <source>
        <dbReference type="SAM" id="Phobius"/>
    </source>
</evidence>
<evidence type="ECO:0000313" key="5">
    <source>
        <dbReference type="EMBL" id="CAG8443185.1"/>
    </source>
</evidence>